<evidence type="ECO:0000256" key="2">
    <source>
        <dbReference type="ARBA" id="ARBA00022519"/>
    </source>
</evidence>
<dbReference type="PROSITE" id="PS50192">
    <property type="entry name" value="T_SNARE"/>
    <property type="match status" value="1"/>
</dbReference>
<dbReference type="InterPro" id="IPR000727">
    <property type="entry name" value="T_SNARE_dom"/>
</dbReference>
<dbReference type="PANTHER" id="PTHR32089">
    <property type="entry name" value="METHYL-ACCEPTING CHEMOTAXIS PROTEIN MCPB"/>
    <property type="match status" value="1"/>
</dbReference>
<dbReference type="SMART" id="SM00304">
    <property type="entry name" value="HAMP"/>
    <property type="match status" value="1"/>
</dbReference>
<dbReference type="InterPro" id="IPR024478">
    <property type="entry name" value="HlyB_4HB_MCP"/>
</dbReference>
<keyword evidence="2" id="KW-0997">Cell inner membrane</keyword>
<dbReference type="GO" id="GO:0005886">
    <property type="term" value="C:plasma membrane"/>
    <property type="evidence" value="ECO:0007669"/>
    <property type="project" value="UniProtKB-SubCell"/>
</dbReference>
<dbReference type="Pfam" id="PF12729">
    <property type="entry name" value="4HB_MCP_1"/>
    <property type="match status" value="1"/>
</dbReference>
<evidence type="ECO:0000256" key="5">
    <source>
        <dbReference type="PROSITE-ProRule" id="PRU00284"/>
    </source>
</evidence>
<dbReference type="Gene3D" id="6.10.340.10">
    <property type="match status" value="1"/>
</dbReference>
<comment type="subcellular location">
    <subcellularLocation>
        <location evidence="1">Cell inner membrane</location>
        <topology evidence="1">Multi-pass membrane protein</topology>
    </subcellularLocation>
</comment>
<dbReference type="PANTHER" id="PTHR32089:SF112">
    <property type="entry name" value="LYSOZYME-LIKE PROTEIN-RELATED"/>
    <property type="match status" value="1"/>
</dbReference>
<dbReference type="AlphaFoldDB" id="A0A5R9JAC1"/>
<evidence type="ECO:0000313" key="10">
    <source>
        <dbReference type="EMBL" id="TLU72551.1"/>
    </source>
</evidence>
<gene>
    <name evidence="10" type="ORF">FE263_10890</name>
</gene>
<keyword evidence="3 5" id="KW-0807">Transducer</keyword>
<protein>
    <submittedName>
        <fullName evidence="10">HAMP domain-containing protein</fullName>
    </submittedName>
</protein>
<evidence type="ECO:0000259" key="8">
    <source>
        <dbReference type="PROSITE" id="PS50192"/>
    </source>
</evidence>
<keyword evidence="6" id="KW-1133">Transmembrane helix</keyword>
<dbReference type="CDD" id="cd06225">
    <property type="entry name" value="HAMP"/>
    <property type="match status" value="1"/>
</dbReference>
<feature type="domain" description="HAMP" evidence="9">
    <location>
        <begin position="217"/>
        <end position="270"/>
    </location>
</feature>
<dbReference type="Gene3D" id="1.10.287.950">
    <property type="entry name" value="Methyl-accepting chemotaxis protein"/>
    <property type="match status" value="1"/>
</dbReference>
<dbReference type="InterPro" id="IPR003660">
    <property type="entry name" value="HAMP_dom"/>
</dbReference>
<dbReference type="PROSITE" id="PS50885">
    <property type="entry name" value="HAMP"/>
    <property type="match status" value="1"/>
</dbReference>
<keyword evidence="11" id="KW-1185">Reference proteome</keyword>
<dbReference type="Pfam" id="PF00672">
    <property type="entry name" value="HAMP"/>
    <property type="match status" value="1"/>
</dbReference>
<comment type="caution">
    <text evidence="10">The sequence shown here is derived from an EMBL/GenBank/DDBJ whole genome shotgun (WGS) entry which is preliminary data.</text>
</comment>
<feature type="domain" description="T-SNARE coiled-coil homology" evidence="8">
    <location>
        <begin position="462"/>
        <end position="524"/>
    </location>
</feature>
<evidence type="ECO:0000256" key="1">
    <source>
        <dbReference type="ARBA" id="ARBA00004429"/>
    </source>
</evidence>
<dbReference type="Pfam" id="PF00015">
    <property type="entry name" value="MCPsignal"/>
    <property type="match status" value="1"/>
</dbReference>
<evidence type="ECO:0000259" key="9">
    <source>
        <dbReference type="PROSITE" id="PS50885"/>
    </source>
</evidence>
<evidence type="ECO:0000256" key="4">
    <source>
        <dbReference type="ARBA" id="ARBA00029447"/>
    </source>
</evidence>
<organism evidence="10 11">
    <name type="scientific">Lichenicoccus roseus</name>
    <dbReference type="NCBI Taxonomy" id="2683649"/>
    <lineage>
        <taxon>Bacteria</taxon>
        <taxon>Pseudomonadati</taxon>
        <taxon>Pseudomonadota</taxon>
        <taxon>Alphaproteobacteria</taxon>
        <taxon>Acetobacterales</taxon>
        <taxon>Acetobacteraceae</taxon>
        <taxon>Lichenicoccus</taxon>
    </lineage>
</organism>
<comment type="similarity">
    <text evidence="4">Belongs to the methyl-accepting chemotaxis (MCP) protein family.</text>
</comment>
<dbReference type="SUPFAM" id="SSF58104">
    <property type="entry name" value="Methyl-accepting chemotaxis protein (MCP) signaling domain"/>
    <property type="match status" value="1"/>
</dbReference>
<dbReference type="Proteomes" id="UP000305654">
    <property type="component" value="Unassembled WGS sequence"/>
</dbReference>
<reference evidence="10 11" key="1">
    <citation type="submission" date="2019-05" db="EMBL/GenBank/DDBJ databases">
        <authorList>
            <person name="Pankratov T."/>
            <person name="Grouzdev D."/>
        </authorList>
    </citation>
    <scope>NUCLEOTIDE SEQUENCE [LARGE SCALE GENOMIC DNA]</scope>
    <source>
        <strain evidence="10 11">KEBCLARHB70R</strain>
    </source>
</reference>
<evidence type="ECO:0000256" key="6">
    <source>
        <dbReference type="SAM" id="Phobius"/>
    </source>
</evidence>
<sequence length="566" mass="58887">MSVRARVANLLIRTKIIASFMIILGVMFLLCATALQQLNTLNSSVVYFASNLTPSLVDLGNMRQAFTAQQGSVSRIILAIDNQAALQANEAAYAGAFKDFADNDAQYGASIDPGREMEIHDGIVARYKEYTTGVGELHKFLLSGKSSDAKAYLTDSLDPIAGRIDVLMKQDVELNIGQASAAAAKGATADAAAKRFVIAFCALGVLVAVLVGIFLIRSIASPIRSMTITMRKLALHDTAVDVPARGRTDEVGQMAEAVQSFKDGIIKAEAAASEQELMRQIMAQRTVRIESLIGVFERQIGSTVASLATASTEMEATARSMTGNADLTDQQATAVARAAQHSNTGVQTVAAASEELASSITEINRQVSSSAALTAKVVHSIRQTDATVQALARSATQIGQVVELINNIASQTNLLALNATIEAARAGDAGKGFAVVASEVKSLAQQTSKATGDIGGQIAGIQHATQSAVVAIKEVASLIEEVGSITTSIAAAVEQQGAATSEIARNVQDTAVSTRTVTDNIAGVSRAANETGTSAGQVLDAAGGLSRQAETLSSEVKSFLTSVRAA</sequence>
<proteinExistence type="inferred from homology"/>
<accession>A0A5R9JAC1</accession>
<dbReference type="SMART" id="SM00283">
    <property type="entry name" value="MA"/>
    <property type="match status" value="1"/>
</dbReference>
<dbReference type="PROSITE" id="PS50111">
    <property type="entry name" value="CHEMOTAXIS_TRANSDUC_2"/>
    <property type="match status" value="1"/>
</dbReference>
<keyword evidence="6" id="KW-0812">Transmembrane</keyword>
<feature type="transmembrane region" description="Helical" evidence="6">
    <location>
        <begin position="12"/>
        <end position="35"/>
    </location>
</feature>
<evidence type="ECO:0000256" key="3">
    <source>
        <dbReference type="ARBA" id="ARBA00023224"/>
    </source>
</evidence>
<feature type="transmembrane region" description="Helical" evidence="6">
    <location>
        <begin position="196"/>
        <end position="216"/>
    </location>
</feature>
<dbReference type="RefSeq" id="WP_138326013.1">
    <property type="nucleotide sequence ID" value="NZ_VCDI01000003.1"/>
</dbReference>
<dbReference type="OrthoDB" id="7295762at2"/>
<keyword evidence="2" id="KW-1003">Cell membrane</keyword>
<evidence type="ECO:0000259" key="7">
    <source>
        <dbReference type="PROSITE" id="PS50111"/>
    </source>
</evidence>
<evidence type="ECO:0000313" key="11">
    <source>
        <dbReference type="Proteomes" id="UP000305654"/>
    </source>
</evidence>
<dbReference type="GO" id="GO:0007165">
    <property type="term" value="P:signal transduction"/>
    <property type="evidence" value="ECO:0007669"/>
    <property type="project" value="UniProtKB-KW"/>
</dbReference>
<keyword evidence="6" id="KW-0472">Membrane</keyword>
<dbReference type="EMBL" id="VCDI01000003">
    <property type="protein sequence ID" value="TLU72551.1"/>
    <property type="molecule type" value="Genomic_DNA"/>
</dbReference>
<name>A0A5R9JAC1_9PROT</name>
<dbReference type="InterPro" id="IPR004089">
    <property type="entry name" value="MCPsignal_dom"/>
</dbReference>
<feature type="domain" description="Methyl-accepting transducer" evidence="7">
    <location>
        <begin position="310"/>
        <end position="546"/>
    </location>
</feature>